<accession>A0A0N4VMM2</accession>
<dbReference type="EMBL" id="UXUI01012014">
    <property type="protein sequence ID" value="VDD96667.1"/>
    <property type="molecule type" value="Genomic_DNA"/>
</dbReference>
<feature type="region of interest" description="Disordered" evidence="1">
    <location>
        <begin position="16"/>
        <end position="47"/>
    </location>
</feature>
<proteinExistence type="predicted"/>
<dbReference type="Proteomes" id="UP000274131">
    <property type="component" value="Unassembled WGS sequence"/>
</dbReference>
<organism evidence="4">
    <name type="scientific">Enterobius vermicularis</name>
    <name type="common">Human pinworm</name>
    <dbReference type="NCBI Taxonomy" id="51028"/>
    <lineage>
        <taxon>Eukaryota</taxon>
        <taxon>Metazoa</taxon>
        <taxon>Ecdysozoa</taxon>
        <taxon>Nematoda</taxon>
        <taxon>Chromadorea</taxon>
        <taxon>Rhabditida</taxon>
        <taxon>Spirurina</taxon>
        <taxon>Oxyuridomorpha</taxon>
        <taxon>Oxyuroidea</taxon>
        <taxon>Oxyuridae</taxon>
        <taxon>Enterobius</taxon>
    </lineage>
</organism>
<name>A0A0N4VMM2_ENTVE</name>
<evidence type="ECO:0000313" key="4">
    <source>
        <dbReference type="WBParaSite" id="EVEC_0001218001-mRNA-1"/>
    </source>
</evidence>
<keyword evidence="3" id="KW-1185">Reference proteome</keyword>
<evidence type="ECO:0000256" key="1">
    <source>
        <dbReference type="SAM" id="MobiDB-lite"/>
    </source>
</evidence>
<sequence>MEIKINMQRVSTFFRGDIDEEDDGDGDGGGDGDVDVGDGGKGEINVSSKTAVSTRPIPLGGRLYYQYTIVEIQFLHFVWLNHIL</sequence>
<protein>
    <submittedName>
        <fullName evidence="2 4">Uncharacterized protein</fullName>
    </submittedName>
</protein>
<gene>
    <name evidence="2" type="ORF">EVEC_LOCUS11418</name>
</gene>
<evidence type="ECO:0000313" key="3">
    <source>
        <dbReference type="Proteomes" id="UP000274131"/>
    </source>
</evidence>
<evidence type="ECO:0000313" key="2">
    <source>
        <dbReference type="EMBL" id="VDD96667.1"/>
    </source>
</evidence>
<dbReference type="WBParaSite" id="EVEC_0001218001-mRNA-1">
    <property type="protein sequence ID" value="EVEC_0001218001-mRNA-1"/>
    <property type="gene ID" value="EVEC_0001218001"/>
</dbReference>
<reference evidence="4" key="1">
    <citation type="submission" date="2017-02" db="UniProtKB">
        <authorList>
            <consortium name="WormBaseParasite"/>
        </authorList>
    </citation>
    <scope>IDENTIFICATION</scope>
</reference>
<dbReference type="AlphaFoldDB" id="A0A0N4VMM2"/>
<feature type="compositionally biased region" description="Acidic residues" evidence="1">
    <location>
        <begin position="18"/>
        <end position="36"/>
    </location>
</feature>
<reference evidence="2 3" key="2">
    <citation type="submission" date="2018-10" db="EMBL/GenBank/DDBJ databases">
        <authorList>
            <consortium name="Pathogen Informatics"/>
        </authorList>
    </citation>
    <scope>NUCLEOTIDE SEQUENCE [LARGE SCALE GENOMIC DNA]</scope>
</reference>